<dbReference type="InterPro" id="IPR038765">
    <property type="entry name" value="Papain-like_cys_pep_sf"/>
</dbReference>
<dbReference type="RefSeq" id="WP_143535698.1">
    <property type="nucleotide sequence ID" value="NZ_FWFZ01000048.1"/>
</dbReference>
<keyword evidence="7" id="KW-1185">Reference proteome</keyword>
<dbReference type="PROSITE" id="PS51935">
    <property type="entry name" value="NLPC_P60"/>
    <property type="match status" value="1"/>
</dbReference>
<organism evidence="6 7">
    <name type="scientific">Roseisalinus antarcticus</name>
    <dbReference type="NCBI Taxonomy" id="254357"/>
    <lineage>
        <taxon>Bacteria</taxon>
        <taxon>Pseudomonadati</taxon>
        <taxon>Pseudomonadota</taxon>
        <taxon>Alphaproteobacteria</taxon>
        <taxon>Rhodobacterales</taxon>
        <taxon>Roseobacteraceae</taxon>
        <taxon>Roseisalinus</taxon>
    </lineage>
</organism>
<evidence type="ECO:0000259" key="5">
    <source>
        <dbReference type="PROSITE" id="PS51935"/>
    </source>
</evidence>
<proteinExistence type="inferred from homology"/>
<comment type="similarity">
    <text evidence="1">Belongs to the peptidase C40 family.</text>
</comment>
<dbReference type="Gene3D" id="3.90.1720.10">
    <property type="entry name" value="endopeptidase domain like (from Nostoc punctiforme)"/>
    <property type="match status" value="1"/>
</dbReference>
<keyword evidence="3" id="KW-0378">Hydrolase</keyword>
<evidence type="ECO:0000313" key="6">
    <source>
        <dbReference type="EMBL" id="SLN77027.1"/>
    </source>
</evidence>
<dbReference type="OrthoDB" id="6058745at2"/>
<dbReference type="SUPFAM" id="SSF54001">
    <property type="entry name" value="Cysteine proteinases"/>
    <property type="match status" value="1"/>
</dbReference>
<dbReference type="EMBL" id="FWFZ01000048">
    <property type="protein sequence ID" value="SLN77027.1"/>
    <property type="molecule type" value="Genomic_DNA"/>
</dbReference>
<dbReference type="GO" id="GO:0006508">
    <property type="term" value="P:proteolysis"/>
    <property type="evidence" value="ECO:0007669"/>
    <property type="project" value="UniProtKB-KW"/>
</dbReference>
<reference evidence="6 7" key="1">
    <citation type="submission" date="2017-03" db="EMBL/GenBank/DDBJ databases">
        <authorList>
            <person name="Afonso C.L."/>
            <person name="Miller P.J."/>
            <person name="Scott M.A."/>
            <person name="Spackman E."/>
            <person name="Goraichik I."/>
            <person name="Dimitrov K.M."/>
            <person name="Suarez D.L."/>
            <person name="Swayne D.E."/>
        </authorList>
    </citation>
    <scope>NUCLEOTIDE SEQUENCE [LARGE SCALE GENOMIC DNA]</scope>
    <source>
        <strain evidence="6 7">CECT 7023</strain>
    </source>
</reference>
<dbReference type="Pfam" id="PF00877">
    <property type="entry name" value="NLPC_P60"/>
    <property type="match status" value="1"/>
</dbReference>
<keyword evidence="2" id="KW-0645">Protease</keyword>
<dbReference type="GO" id="GO:0008234">
    <property type="term" value="F:cysteine-type peptidase activity"/>
    <property type="evidence" value="ECO:0007669"/>
    <property type="project" value="UniProtKB-KW"/>
</dbReference>
<sequence>MNVVSNGSDGRQCIVSRCTRATADPASVITTARSWLGTPYHAQASLRGVGCDCLGLARGVWREVVGPEPFPIPPYSRDWGLVAGPEGINRSGGAIEGRQGPAGQTGPREVLAEGAGRMMIEVELASAGPGALVLFRMSPRAIAKHVGILTGPDSFIHSYERLGVVEEILTPAWRRRVAFAFLFPPSGRI</sequence>
<accession>A0A1Y5TYI2</accession>
<dbReference type="AlphaFoldDB" id="A0A1Y5TYI2"/>
<dbReference type="InterPro" id="IPR000064">
    <property type="entry name" value="NLP_P60_dom"/>
</dbReference>
<gene>
    <name evidence="6" type="ORF">ROA7023_04301</name>
</gene>
<evidence type="ECO:0000256" key="2">
    <source>
        <dbReference type="ARBA" id="ARBA00022670"/>
    </source>
</evidence>
<protein>
    <recommendedName>
        <fullName evidence="5">NlpC/P60 domain-containing protein</fullName>
    </recommendedName>
</protein>
<feature type="domain" description="NlpC/P60" evidence="5">
    <location>
        <begin position="22"/>
        <end position="184"/>
    </location>
</feature>
<keyword evidence="4" id="KW-0788">Thiol protease</keyword>
<evidence type="ECO:0000256" key="3">
    <source>
        <dbReference type="ARBA" id="ARBA00022801"/>
    </source>
</evidence>
<evidence type="ECO:0000313" key="7">
    <source>
        <dbReference type="Proteomes" id="UP000193900"/>
    </source>
</evidence>
<evidence type="ECO:0000256" key="4">
    <source>
        <dbReference type="ARBA" id="ARBA00022807"/>
    </source>
</evidence>
<evidence type="ECO:0000256" key="1">
    <source>
        <dbReference type="ARBA" id="ARBA00007074"/>
    </source>
</evidence>
<name>A0A1Y5TYI2_9RHOB</name>
<dbReference type="Proteomes" id="UP000193900">
    <property type="component" value="Unassembled WGS sequence"/>
</dbReference>